<feature type="compositionally biased region" description="Low complexity" evidence="1">
    <location>
        <begin position="214"/>
        <end position="234"/>
    </location>
</feature>
<dbReference type="EMBL" id="CP144752">
    <property type="protein sequence ID" value="WVZ90418.1"/>
    <property type="molecule type" value="Genomic_DNA"/>
</dbReference>
<sequence>MQSSFARDSNPSEFRRQKLTGGRACFLGVGTANPANCVQQDEYTDLYFHITKSDHLTHMKSIMKRICEMTEVKTRYLQMKRKAIPQPASPSRRSPVASIAGAAPPPPDSASTSPGCAPSFSPGGAPSPAALPPYPAARPPPLPAELLPRPAPSPPLPAALLPRPAPSPPQPATAAWLAAAKACEDGGGARKPGGGDGVSGERERPGGGVGGGARSPAAAMAVAASGPSVGAAWI</sequence>
<evidence type="ECO:0000313" key="3">
    <source>
        <dbReference type="EMBL" id="WVZ90418.1"/>
    </source>
</evidence>
<organism evidence="3 4">
    <name type="scientific">Paspalum notatum var. saurae</name>
    <dbReference type="NCBI Taxonomy" id="547442"/>
    <lineage>
        <taxon>Eukaryota</taxon>
        <taxon>Viridiplantae</taxon>
        <taxon>Streptophyta</taxon>
        <taxon>Embryophyta</taxon>
        <taxon>Tracheophyta</taxon>
        <taxon>Spermatophyta</taxon>
        <taxon>Magnoliopsida</taxon>
        <taxon>Liliopsida</taxon>
        <taxon>Poales</taxon>
        <taxon>Poaceae</taxon>
        <taxon>PACMAD clade</taxon>
        <taxon>Panicoideae</taxon>
        <taxon>Andropogonodae</taxon>
        <taxon>Paspaleae</taxon>
        <taxon>Paspalinae</taxon>
        <taxon>Paspalum</taxon>
    </lineage>
</organism>
<dbReference type="InterPro" id="IPR016039">
    <property type="entry name" value="Thiolase-like"/>
</dbReference>
<dbReference type="PANTHER" id="PTHR11877:SF52">
    <property type="entry name" value="CHALCONE_STILBENE SYNTHASE N-TERMINAL DOMAIN-CONTAINING PROTEIN"/>
    <property type="match status" value="1"/>
</dbReference>
<feature type="domain" description="Chalcone/stilbene synthase N-terminal" evidence="2">
    <location>
        <begin position="13"/>
        <end position="82"/>
    </location>
</feature>
<dbReference type="Pfam" id="PF00195">
    <property type="entry name" value="Chal_sti_synt_N"/>
    <property type="match status" value="1"/>
</dbReference>
<name>A0AAQ3X993_PASNO</name>
<reference evidence="3 4" key="1">
    <citation type="submission" date="2024-02" db="EMBL/GenBank/DDBJ databases">
        <title>High-quality chromosome-scale genome assembly of Pensacola bahiagrass (Paspalum notatum Flugge var. saurae).</title>
        <authorList>
            <person name="Vega J.M."/>
            <person name="Podio M."/>
            <person name="Orjuela J."/>
            <person name="Siena L.A."/>
            <person name="Pessino S.C."/>
            <person name="Combes M.C."/>
            <person name="Mariac C."/>
            <person name="Albertini E."/>
            <person name="Pupilli F."/>
            <person name="Ortiz J.P.A."/>
            <person name="Leblanc O."/>
        </authorList>
    </citation>
    <scope>NUCLEOTIDE SEQUENCE [LARGE SCALE GENOMIC DNA]</scope>
    <source>
        <strain evidence="3">R1</strain>
        <tissue evidence="3">Leaf</tissue>
    </source>
</reference>
<proteinExistence type="predicted"/>
<accession>A0AAQ3X993</accession>
<dbReference type="GO" id="GO:0030639">
    <property type="term" value="P:polyketide biosynthetic process"/>
    <property type="evidence" value="ECO:0007669"/>
    <property type="project" value="TreeGrafter"/>
</dbReference>
<dbReference type="PANTHER" id="PTHR11877">
    <property type="entry name" value="HYDROXYMETHYLGLUTARYL-COA SYNTHASE"/>
    <property type="match status" value="1"/>
</dbReference>
<feature type="compositionally biased region" description="Low complexity" evidence="1">
    <location>
        <begin position="84"/>
        <end position="102"/>
    </location>
</feature>
<dbReference type="InterPro" id="IPR011141">
    <property type="entry name" value="Polyketide_synthase_type-III"/>
</dbReference>
<dbReference type="SUPFAM" id="SSF53901">
    <property type="entry name" value="Thiolase-like"/>
    <property type="match status" value="1"/>
</dbReference>
<dbReference type="InterPro" id="IPR001099">
    <property type="entry name" value="Chalcone/stilbene_synt_N"/>
</dbReference>
<dbReference type="AlphaFoldDB" id="A0AAQ3X993"/>
<protein>
    <recommendedName>
        <fullName evidence="2">Chalcone/stilbene synthase N-terminal domain-containing protein</fullName>
    </recommendedName>
</protein>
<dbReference type="GO" id="GO:0016747">
    <property type="term" value="F:acyltransferase activity, transferring groups other than amino-acyl groups"/>
    <property type="evidence" value="ECO:0007669"/>
    <property type="project" value="InterPro"/>
</dbReference>
<feature type="region of interest" description="Disordered" evidence="1">
    <location>
        <begin position="81"/>
        <end position="234"/>
    </location>
</feature>
<keyword evidence="4" id="KW-1185">Reference proteome</keyword>
<feature type="compositionally biased region" description="Low complexity" evidence="1">
    <location>
        <begin position="172"/>
        <end position="181"/>
    </location>
</feature>
<dbReference type="Proteomes" id="UP001341281">
    <property type="component" value="Chromosome 08"/>
</dbReference>
<gene>
    <name evidence="3" type="ORF">U9M48_036723</name>
</gene>
<evidence type="ECO:0000313" key="4">
    <source>
        <dbReference type="Proteomes" id="UP001341281"/>
    </source>
</evidence>
<feature type="compositionally biased region" description="Gly residues" evidence="1">
    <location>
        <begin position="189"/>
        <end position="198"/>
    </location>
</feature>
<evidence type="ECO:0000259" key="2">
    <source>
        <dbReference type="Pfam" id="PF00195"/>
    </source>
</evidence>
<evidence type="ECO:0000256" key="1">
    <source>
        <dbReference type="SAM" id="MobiDB-lite"/>
    </source>
</evidence>
<dbReference type="Gene3D" id="3.40.47.10">
    <property type="match status" value="1"/>
</dbReference>
<feature type="compositionally biased region" description="Low complexity" evidence="1">
    <location>
        <begin position="109"/>
        <end position="128"/>
    </location>
</feature>
<feature type="compositionally biased region" description="Pro residues" evidence="1">
    <location>
        <begin position="129"/>
        <end position="171"/>
    </location>
</feature>